<dbReference type="AlphaFoldDB" id="A0A9J5Z2Q5"/>
<dbReference type="SUPFAM" id="SSF57756">
    <property type="entry name" value="Retrovirus zinc finger-like domains"/>
    <property type="match status" value="1"/>
</dbReference>
<proteinExistence type="predicted"/>
<accession>A0A9J5Z2Q5</accession>
<keyword evidence="1" id="KW-0479">Metal-binding</keyword>
<keyword evidence="1" id="KW-0862">Zinc</keyword>
<dbReference type="InterPro" id="IPR001878">
    <property type="entry name" value="Znf_CCHC"/>
</dbReference>
<dbReference type="EMBL" id="JACXVP010000005">
    <property type="protein sequence ID" value="KAG5605350.1"/>
    <property type="molecule type" value="Genomic_DNA"/>
</dbReference>
<reference evidence="4 5" key="1">
    <citation type="submission" date="2020-09" db="EMBL/GenBank/DDBJ databases">
        <title>De no assembly of potato wild relative species, Solanum commersonii.</title>
        <authorList>
            <person name="Cho K."/>
        </authorList>
    </citation>
    <scope>NUCLEOTIDE SEQUENCE [LARGE SCALE GENOMIC DNA]</scope>
    <source>
        <strain evidence="4">LZ3.2</strain>
        <tissue evidence="4">Leaf</tissue>
    </source>
</reference>
<dbReference type="PROSITE" id="PS50158">
    <property type="entry name" value="ZF_CCHC"/>
    <property type="match status" value="1"/>
</dbReference>
<dbReference type="Pfam" id="PF00098">
    <property type="entry name" value="zf-CCHC"/>
    <property type="match status" value="1"/>
</dbReference>
<evidence type="ECO:0000256" key="2">
    <source>
        <dbReference type="SAM" id="MobiDB-lite"/>
    </source>
</evidence>
<dbReference type="GO" id="GO:0003676">
    <property type="term" value="F:nucleic acid binding"/>
    <property type="evidence" value="ECO:0007669"/>
    <property type="project" value="InterPro"/>
</dbReference>
<dbReference type="Gene3D" id="4.10.60.10">
    <property type="entry name" value="Zinc finger, CCHC-type"/>
    <property type="match status" value="1"/>
</dbReference>
<gene>
    <name evidence="4" type="ORF">H5410_026842</name>
</gene>
<name>A0A9J5Z2Q5_SOLCO</name>
<dbReference type="GO" id="GO:0008270">
    <property type="term" value="F:zinc ion binding"/>
    <property type="evidence" value="ECO:0007669"/>
    <property type="project" value="UniProtKB-KW"/>
</dbReference>
<dbReference type="Proteomes" id="UP000824120">
    <property type="component" value="Chromosome 5"/>
</dbReference>
<feature type="domain" description="CCHC-type" evidence="3">
    <location>
        <begin position="29"/>
        <end position="44"/>
    </location>
</feature>
<dbReference type="SMART" id="SM00343">
    <property type="entry name" value="ZnF_C2HC"/>
    <property type="match status" value="1"/>
</dbReference>
<dbReference type="InterPro" id="IPR036875">
    <property type="entry name" value="Znf_CCHC_sf"/>
</dbReference>
<dbReference type="OrthoDB" id="1751882at2759"/>
<comment type="caution">
    <text evidence="4">The sequence shown here is derived from an EMBL/GenBank/DDBJ whole genome shotgun (WGS) entry which is preliminary data.</text>
</comment>
<keyword evidence="1" id="KW-0863">Zinc-finger</keyword>
<evidence type="ECO:0000313" key="4">
    <source>
        <dbReference type="EMBL" id="KAG5605350.1"/>
    </source>
</evidence>
<evidence type="ECO:0000256" key="1">
    <source>
        <dbReference type="PROSITE-ProRule" id="PRU00047"/>
    </source>
</evidence>
<organism evidence="4 5">
    <name type="scientific">Solanum commersonii</name>
    <name type="common">Commerson's wild potato</name>
    <name type="synonym">Commerson's nightshade</name>
    <dbReference type="NCBI Taxonomy" id="4109"/>
    <lineage>
        <taxon>Eukaryota</taxon>
        <taxon>Viridiplantae</taxon>
        <taxon>Streptophyta</taxon>
        <taxon>Embryophyta</taxon>
        <taxon>Tracheophyta</taxon>
        <taxon>Spermatophyta</taxon>
        <taxon>Magnoliopsida</taxon>
        <taxon>eudicotyledons</taxon>
        <taxon>Gunneridae</taxon>
        <taxon>Pentapetalae</taxon>
        <taxon>asterids</taxon>
        <taxon>lamiids</taxon>
        <taxon>Solanales</taxon>
        <taxon>Solanaceae</taxon>
        <taxon>Solanoideae</taxon>
        <taxon>Solaneae</taxon>
        <taxon>Solanum</taxon>
    </lineage>
</organism>
<sequence length="102" mass="10976">MAQWGSKSPVCAKCGRNHSGMCHYGSNGCFKCGQNGHFMRECPKNKQGNVTPPDKDASRGATLGAGRGGNHLYGITIRQEQEDSPDVVTGMIQSLTLIFMLC</sequence>
<protein>
    <recommendedName>
        <fullName evidence="3">CCHC-type domain-containing protein</fullName>
    </recommendedName>
</protein>
<feature type="region of interest" description="Disordered" evidence="2">
    <location>
        <begin position="44"/>
        <end position="65"/>
    </location>
</feature>
<evidence type="ECO:0000259" key="3">
    <source>
        <dbReference type="PROSITE" id="PS50158"/>
    </source>
</evidence>
<evidence type="ECO:0000313" key="5">
    <source>
        <dbReference type="Proteomes" id="UP000824120"/>
    </source>
</evidence>
<keyword evidence="5" id="KW-1185">Reference proteome</keyword>